<gene>
    <name evidence="1" type="ORF">HXA33_16470</name>
</gene>
<dbReference type="EMBL" id="JABXYM010000001">
    <property type="protein sequence ID" value="MCR6098136.1"/>
    <property type="molecule type" value="Genomic_DNA"/>
</dbReference>
<sequence>MKAKIGFITLLILVVGGSIFNYTSKAREELKTETVLTDYAIVANKYRLGTYVQSKEIPIEIELYPSKYTQVIIDRWKDVASVSEMMEYPTELIGENEWMEADKLLTDNLNHYIEIERSNEVDEDDHISSEAIKQFIFHNEMSDNLQKAFDQAGVD</sequence>
<reference evidence="1" key="1">
    <citation type="submission" date="2020-06" db="EMBL/GenBank/DDBJ databases">
        <title>Insight into the genomes of haloalkaliphilic bacilli from Kenyan soda lakes.</title>
        <authorList>
            <person name="Mwirichia R."/>
            <person name="Villamizar G.C."/>
            <person name="Poehlein A."/>
            <person name="Mugweru J."/>
            <person name="Kipnyargis A."/>
            <person name="Kiplimo D."/>
            <person name="Orwa P."/>
            <person name="Daniel R."/>
        </authorList>
    </citation>
    <scope>NUCLEOTIDE SEQUENCE</scope>
    <source>
        <strain evidence="1">B1096_S55</strain>
    </source>
</reference>
<comment type="caution">
    <text evidence="1">The sequence shown here is derived from an EMBL/GenBank/DDBJ whole genome shotgun (WGS) entry which is preliminary data.</text>
</comment>
<dbReference type="Proteomes" id="UP001057753">
    <property type="component" value="Unassembled WGS sequence"/>
</dbReference>
<dbReference type="AlphaFoldDB" id="A0A9Q4B4G7"/>
<organism evidence="1 2">
    <name type="scientific">Salipaludibacillus agaradhaerens</name>
    <name type="common">Bacillus agaradhaerens</name>
    <dbReference type="NCBI Taxonomy" id="76935"/>
    <lineage>
        <taxon>Bacteria</taxon>
        <taxon>Bacillati</taxon>
        <taxon>Bacillota</taxon>
        <taxon>Bacilli</taxon>
        <taxon>Bacillales</taxon>
        <taxon>Bacillaceae</taxon>
    </lineage>
</organism>
<keyword evidence="2" id="KW-1185">Reference proteome</keyword>
<evidence type="ECO:0000313" key="2">
    <source>
        <dbReference type="Proteomes" id="UP001057753"/>
    </source>
</evidence>
<proteinExistence type="predicted"/>
<evidence type="ECO:0000313" key="1">
    <source>
        <dbReference type="EMBL" id="MCR6098136.1"/>
    </source>
</evidence>
<protein>
    <submittedName>
        <fullName evidence="1">Uncharacterized protein</fullName>
    </submittedName>
</protein>
<name>A0A9Q4B4G7_SALAG</name>
<accession>A0A9Q4B4G7</accession>
<dbReference type="RefSeq" id="WP_257822516.1">
    <property type="nucleotide sequence ID" value="NZ_JABXYM010000001.1"/>
</dbReference>